<dbReference type="RefSeq" id="WP_377065040.1">
    <property type="nucleotide sequence ID" value="NZ_JBHSJJ010000006.1"/>
</dbReference>
<dbReference type="EC" id="1.11.1.-" evidence="2"/>
<dbReference type="PANTHER" id="PTHR35368">
    <property type="entry name" value="HYDROPEROXIDE REDUCTASE"/>
    <property type="match status" value="1"/>
</dbReference>
<dbReference type="InterPro" id="IPR015946">
    <property type="entry name" value="KH_dom-like_a/b"/>
</dbReference>
<keyword evidence="3" id="KW-1185">Reference proteome</keyword>
<dbReference type="InterPro" id="IPR036102">
    <property type="entry name" value="OsmC/Ohrsf"/>
</dbReference>
<organism evidence="2 3">
    <name type="scientific">Negadavirga shengliensis</name>
    <dbReference type="NCBI Taxonomy" id="1389218"/>
    <lineage>
        <taxon>Bacteria</taxon>
        <taxon>Pseudomonadati</taxon>
        <taxon>Bacteroidota</taxon>
        <taxon>Cytophagia</taxon>
        <taxon>Cytophagales</taxon>
        <taxon>Cyclobacteriaceae</taxon>
        <taxon>Negadavirga</taxon>
    </lineage>
</organism>
<name>A0ABV9T1F0_9BACT</name>
<proteinExistence type="predicted"/>
<feature type="compositionally biased region" description="Basic and acidic residues" evidence="1">
    <location>
        <begin position="33"/>
        <end position="49"/>
    </location>
</feature>
<reference evidence="3" key="1">
    <citation type="journal article" date="2019" name="Int. J. Syst. Evol. Microbiol.">
        <title>The Global Catalogue of Microorganisms (GCM) 10K type strain sequencing project: providing services to taxonomists for standard genome sequencing and annotation.</title>
        <authorList>
            <consortium name="The Broad Institute Genomics Platform"/>
            <consortium name="The Broad Institute Genome Sequencing Center for Infectious Disease"/>
            <person name="Wu L."/>
            <person name="Ma J."/>
        </authorList>
    </citation>
    <scope>NUCLEOTIDE SEQUENCE [LARGE SCALE GENOMIC DNA]</scope>
    <source>
        <strain evidence="3">CGMCC 4.7466</strain>
    </source>
</reference>
<dbReference type="Gene3D" id="3.30.300.20">
    <property type="match status" value="1"/>
</dbReference>
<keyword evidence="2" id="KW-0560">Oxidoreductase</keyword>
<dbReference type="SUPFAM" id="SSF82784">
    <property type="entry name" value="OsmC-like"/>
    <property type="match status" value="1"/>
</dbReference>
<dbReference type="Proteomes" id="UP001595818">
    <property type="component" value="Unassembled WGS sequence"/>
</dbReference>
<dbReference type="InterPro" id="IPR052924">
    <property type="entry name" value="OsmC/Ohr_hydroprdx_reductase"/>
</dbReference>
<evidence type="ECO:0000313" key="3">
    <source>
        <dbReference type="Proteomes" id="UP001595818"/>
    </source>
</evidence>
<keyword evidence="2" id="KW-0575">Peroxidase</keyword>
<protein>
    <submittedName>
        <fullName evidence="2">OsmC family protein</fullName>
        <ecNumber evidence="2">1.11.1.-</ecNumber>
    </submittedName>
</protein>
<sequence length="239" mass="26239">MKKLLKSGFVQKAFTAILLLTAAAHLSMGPAKTRPDEERGHRKTEVEKGSRKKAKSKPGHVNGFSLDEIVGTVNAIQANPAIAQFEFRVSNKWIKGGHNRSWIQGFYGGGQEDNSRKKPFVYDNSEPPILLGANEGANPVEYILHGLAGCMTTTMVLHAAANGINIDSVESKLEGDLDVQGFLGLNDQVRNGYQQIRVTFTVEGDLTQEEKMKLESFVQKSPVFDIVTNKVPVQVALQF</sequence>
<gene>
    <name evidence="2" type="ORF">ACFPFU_12725</name>
</gene>
<dbReference type="EMBL" id="JBHSJJ010000006">
    <property type="protein sequence ID" value="MFC4872553.1"/>
    <property type="molecule type" value="Genomic_DNA"/>
</dbReference>
<accession>A0ABV9T1F0</accession>
<feature type="region of interest" description="Disordered" evidence="1">
    <location>
        <begin position="29"/>
        <end position="60"/>
    </location>
</feature>
<dbReference type="PANTHER" id="PTHR35368:SF1">
    <property type="entry name" value="HYDROPEROXIDE REDUCTASE"/>
    <property type="match status" value="1"/>
</dbReference>
<dbReference type="GO" id="GO:0004601">
    <property type="term" value="F:peroxidase activity"/>
    <property type="evidence" value="ECO:0007669"/>
    <property type="project" value="UniProtKB-KW"/>
</dbReference>
<dbReference type="Pfam" id="PF02566">
    <property type="entry name" value="OsmC"/>
    <property type="match status" value="1"/>
</dbReference>
<dbReference type="InterPro" id="IPR003718">
    <property type="entry name" value="OsmC/Ohr_fam"/>
</dbReference>
<evidence type="ECO:0000256" key="1">
    <source>
        <dbReference type="SAM" id="MobiDB-lite"/>
    </source>
</evidence>
<comment type="caution">
    <text evidence="2">The sequence shown here is derived from an EMBL/GenBank/DDBJ whole genome shotgun (WGS) entry which is preliminary data.</text>
</comment>
<evidence type="ECO:0000313" key="2">
    <source>
        <dbReference type="EMBL" id="MFC4872553.1"/>
    </source>
</evidence>